<name>A0ABP0F0M3_CLALP</name>
<proteinExistence type="predicted"/>
<dbReference type="EMBL" id="CAWYQH010000002">
    <property type="protein sequence ID" value="CAK8673272.1"/>
    <property type="molecule type" value="Genomic_DNA"/>
</dbReference>
<dbReference type="Proteomes" id="UP001642483">
    <property type="component" value="Unassembled WGS sequence"/>
</dbReference>
<accession>A0ABP0F0M3</accession>
<sequence length="167" mass="18476">MTSQNGVENIATSKTNSLTMVLVFPIAFKGTPDVTASALGNARFEVQDIIPTPLAFKFTITRTDAPDGWSESPLFTWKAIGREVTDPKGFQEIGKSNSNTLNVTVYFPEPYVTAPDIFAWVVGSFANQITYLVDITRVNRTEFQCTVKRTNAATGWNENPTLCWTIN</sequence>
<organism evidence="1 2">
    <name type="scientific">Clavelina lepadiformis</name>
    <name type="common">Light-bulb sea squirt</name>
    <name type="synonym">Ascidia lepadiformis</name>
    <dbReference type="NCBI Taxonomy" id="159417"/>
    <lineage>
        <taxon>Eukaryota</taxon>
        <taxon>Metazoa</taxon>
        <taxon>Chordata</taxon>
        <taxon>Tunicata</taxon>
        <taxon>Ascidiacea</taxon>
        <taxon>Aplousobranchia</taxon>
        <taxon>Clavelinidae</taxon>
        <taxon>Clavelina</taxon>
    </lineage>
</organism>
<comment type="caution">
    <text evidence="1">The sequence shown here is derived from an EMBL/GenBank/DDBJ whole genome shotgun (WGS) entry which is preliminary data.</text>
</comment>
<evidence type="ECO:0000313" key="1">
    <source>
        <dbReference type="EMBL" id="CAK8673272.1"/>
    </source>
</evidence>
<reference evidence="1 2" key="1">
    <citation type="submission" date="2024-02" db="EMBL/GenBank/DDBJ databases">
        <authorList>
            <person name="Daric V."/>
            <person name="Darras S."/>
        </authorList>
    </citation>
    <scope>NUCLEOTIDE SEQUENCE [LARGE SCALE GENOMIC DNA]</scope>
</reference>
<keyword evidence="2" id="KW-1185">Reference proteome</keyword>
<gene>
    <name evidence="1" type="ORF">CVLEPA_LOCUS3081</name>
</gene>
<evidence type="ECO:0000313" key="2">
    <source>
        <dbReference type="Proteomes" id="UP001642483"/>
    </source>
</evidence>
<protein>
    <submittedName>
        <fullName evidence="1">Uncharacterized protein</fullName>
    </submittedName>
</protein>